<evidence type="ECO:0000256" key="8">
    <source>
        <dbReference type="ARBA" id="ARBA00023136"/>
    </source>
</evidence>
<dbReference type="Gene3D" id="1.20.1560.10">
    <property type="entry name" value="ABC transporter type 1, transmembrane domain"/>
    <property type="match status" value="1"/>
</dbReference>
<dbReference type="InterPro" id="IPR003593">
    <property type="entry name" value="AAA+_ATPase"/>
</dbReference>
<dbReference type="Gene3D" id="3.40.50.300">
    <property type="entry name" value="P-loop containing nucleotide triphosphate hydrolases"/>
    <property type="match status" value="1"/>
</dbReference>
<dbReference type="GO" id="GO:0016887">
    <property type="term" value="F:ATP hydrolysis activity"/>
    <property type="evidence" value="ECO:0007669"/>
    <property type="project" value="InterPro"/>
</dbReference>
<feature type="transmembrane region" description="Helical" evidence="9">
    <location>
        <begin position="160"/>
        <end position="184"/>
    </location>
</feature>
<evidence type="ECO:0000256" key="2">
    <source>
        <dbReference type="ARBA" id="ARBA00022448"/>
    </source>
</evidence>
<organism evidence="12 13">
    <name type="scientific">Solobacterium moorei</name>
    <dbReference type="NCBI Taxonomy" id="102148"/>
    <lineage>
        <taxon>Bacteria</taxon>
        <taxon>Bacillati</taxon>
        <taxon>Bacillota</taxon>
        <taxon>Erysipelotrichia</taxon>
        <taxon>Erysipelotrichales</taxon>
        <taxon>Erysipelotrichaceae</taxon>
        <taxon>Solobacterium</taxon>
    </lineage>
</organism>
<dbReference type="InterPro" id="IPR039421">
    <property type="entry name" value="Type_1_exporter"/>
</dbReference>
<evidence type="ECO:0000313" key="13">
    <source>
        <dbReference type="Proteomes" id="UP000284731"/>
    </source>
</evidence>
<evidence type="ECO:0000256" key="3">
    <source>
        <dbReference type="ARBA" id="ARBA00022475"/>
    </source>
</evidence>
<evidence type="ECO:0000256" key="5">
    <source>
        <dbReference type="ARBA" id="ARBA00022741"/>
    </source>
</evidence>
<keyword evidence="3" id="KW-1003">Cell membrane</keyword>
<accession>A0A412PH55</accession>
<dbReference type="InterPro" id="IPR011527">
    <property type="entry name" value="ABC1_TM_dom"/>
</dbReference>
<feature type="domain" description="ABC transporter" evidence="10">
    <location>
        <begin position="335"/>
        <end position="569"/>
    </location>
</feature>
<keyword evidence="5" id="KW-0547">Nucleotide-binding</keyword>
<dbReference type="GO" id="GO:0015421">
    <property type="term" value="F:ABC-type oligopeptide transporter activity"/>
    <property type="evidence" value="ECO:0007669"/>
    <property type="project" value="TreeGrafter"/>
</dbReference>
<evidence type="ECO:0000256" key="9">
    <source>
        <dbReference type="SAM" id="Phobius"/>
    </source>
</evidence>
<dbReference type="GO" id="GO:0005886">
    <property type="term" value="C:plasma membrane"/>
    <property type="evidence" value="ECO:0007669"/>
    <property type="project" value="UniProtKB-SubCell"/>
</dbReference>
<dbReference type="PANTHER" id="PTHR43394">
    <property type="entry name" value="ATP-DEPENDENT PERMEASE MDL1, MITOCHONDRIAL"/>
    <property type="match status" value="1"/>
</dbReference>
<dbReference type="InterPro" id="IPR027417">
    <property type="entry name" value="P-loop_NTPase"/>
</dbReference>
<dbReference type="SUPFAM" id="SSF52540">
    <property type="entry name" value="P-loop containing nucleoside triphosphate hydrolases"/>
    <property type="match status" value="1"/>
</dbReference>
<feature type="transmembrane region" description="Helical" evidence="9">
    <location>
        <begin position="55"/>
        <end position="74"/>
    </location>
</feature>
<dbReference type="CDD" id="cd18548">
    <property type="entry name" value="ABC_6TM_Tm287_like"/>
    <property type="match status" value="1"/>
</dbReference>
<dbReference type="PROSITE" id="PS00211">
    <property type="entry name" value="ABC_TRANSPORTER_1"/>
    <property type="match status" value="1"/>
</dbReference>
<dbReference type="InterPro" id="IPR017871">
    <property type="entry name" value="ABC_transporter-like_CS"/>
</dbReference>
<name>A0A412PH55_9FIRM</name>
<evidence type="ECO:0000256" key="7">
    <source>
        <dbReference type="ARBA" id="ARBA00022989"/>
    </source>
</evidence>
<sequence length="581" mass="64380">MKKQKISLKFLKKYQKESILAPLFKLLEALMDLTVPLVVAQIIRNGIGQNDMSYVLKMFGILLLLAVLGMAFSFTAQWYAAKASTGYATDLRQELFDNIQDLTYAELDQLGTDTLITRMTSDVLQVQTGLNLALRLLLRSPFIVFGAMIVAFTVDVKSALIFVVTIPVLAVVVFAIMWISIPLYKKVQSALDKLLGTLRENLLGVRVIRAFRKEDAEVQQFNQENDTLTQYNEHVGRLSALMNPLTYILINVAIITLIYVGAIRVDGGNIAQADIVALYNLMALIIVELIKLSSLIITINKSLACLERIEAVLMVKRQMVYQLEPVKEDESASAVVFDQVSFAYPQAGADAISNISFVANRGETIGIIGGTGCGKSTIAQLIPRYYDVQSGKICVNGVDVKDYPQGELVSKVGMIPQKAVLFEGTIRENMQWGKEDATDEEIWYALEIAQAADVVRSKNGLDAMIEQNGRNLSGGQKQRLTIARALLKNPEILIMDDSASALDFATDLKLRRAIHNLGNQMTVFIVSQRASTVRAANQILVLDDGSLVGKGTHDELMENCKVYQEIYYSQFPEEKPKEVMA</sequence>
<keyword evidence="8 9" id="KW-0472">Membrane</keyword>
<feature type="transmembrane region" description="Helical" evidence="9">
    <location>
        <begin position="136"/>
        <end position="154"/>
    </location>
</feature>
<dbReference type="PROSITE" id="PS50893">
    <property type="entry name" value="ABC_TRANSPORTER_2"/>
    <property type="match status" value="1"/>
</dbReference>
<dbReference type="SUPFAM" id="SSF90123">
    <property type="entry name" value="ABC transporter transmembrane region"/>
    <property type="match status" value="1"/>
</dbReference>
<feature type="transmembrane region" description="Helical" evidence="9">
    <location>
        <begin position="277"/>
        <end position="299"/>
    </location>
</feature>
<dbReference type="RefSeq" id="WP_118764018.1">
    <property type="nucleotide sequence ID" value="NZ_CABJCF010000001.1"/>
</dbReference>
<proteinExistence type="predicted"/>
<dbReference type="AlphaFoldDB" id="A0A412PH55"/>
<dbReference type="InterPro" id="IPR036640">
    <property type="entry name" value="ABC1_TM_sf"/>
</dbReference>
<evidence type="ECO:0000256" key="6">
    <source>
        <dbReference type="ARBA" id="ARBA00022840"/>
    </source>
</evidence>
<protein>
    <submittedName>
        <fullName evidence="12">ABC transporter ATP-binding protein</fullName>
    </submittedName>
</protein>
<evidence type="ECO:0000256" key="4">
    <source>
        <dbReference type="ARBA" id="ARBA00022692"/>
    </source>
</evidence>
<dbReference type="InterPro" id="IPR003439">
    <property type="entry name" value="ABC_transporter-like_ATP-bd"/>
</dbReference>
<evidence type="ECO:0000259" key="10">
    <source>
        <dbReference type="PROSITE" id="PS50893"/>
    </source>
</evidence>
<dbReference type="Pfam" id="PF00664">
    <property type="entry name" value="ABC_membrane"/>
    <property type="match status" value="1"/>
</dbReference>
<gene>
    <name evidence="12" type="ORF">DWX20_00120</name>
</gene>
<keyword evidence="2" id="KW-0813">Transport</keyword>
<keyword evidence="7 9" id="KW-1133">Transmembrane helix</keyword>
<comment type="caution">
    <text evidence="12">The sequence shown here is derived from an EMBL/GenBank/DDBJ whole genome shotgun (WGS) entry which is preliminary data.</text>
</comment>
<dbReference type="EMBL" id="QRWX01000001">
    <property type="protein sequence ID" value="RGT57494.1"/>
    <property type="molecule type" value="Genomic_DNA"/>
</dbReference>
<dbReference type="Proteomes" id="UP000284731">
    <property type="component" value="Unassembled WGS sequence"/>
</dbReference>
<evidence type="ECO:0000259" key="11">
    <source>
        <dbReference type="PROSITE" id="PS50929"/>
    </source>
</evidence>
<evidence type="ECO:0000313" key="12">
    <source>
        <dbReference type="EMBL" id="RGT57494.1"/>
    </source>
</evidence>
<dbReference type="FunFam" id="3.40.50.300:FF:000221">
    <property type="entry name" value="Multidrug ABC transporter ATP-binding protein"/>
    <property type="match status" value="1"/>
</dbReference>
<feature type="domain" description="ABC transmembrane type-1" evidence="11">
    <location>
        <begin position="19"/>
        <end position="301"/>
    </location>
</feature>
<keyword evidence="6 12" id="KW-0067">ATP-binding</keyword>
<dbReference type="SMART" id="SM00382">
    <property type="entry name" value="AAA"/>
    <property type="match status" value="1"/>
</dbReference>
<evidence type="ECO:0000256" key="1">
    <source>
        <dbReference type="ARBA" id="ARBA00004651"/>
    </source>
</evidence>
<dbReference type="Pfam" id="PF00005">
    <property type="entry name" value="ABC_tran"/>
    <property type="match status" value="1"/>
</dbReference>
<dbReference type="GO" id="GO:0005524">
    <property type="term" value="F:ATP binding"/>
    <property type="evidence" value="ECO:0007669"/>
    <property type="project" value="UniProtKB-KW"/>
</dbReference>
<dbReference type="PANTHER" id="PTHR43394:SF1">
    <property type="entry name" value="ATP-BINDING CASSETTE SUB-FAMILY B MEMBER 10, MITOCHONDRIAL"/>
    <property type="match status" value="1"/>
</dbReference>
<comment type="subcellular location">
    <subcellularLocation>
        <location evidence="1">Cell membrane</location>
        <topology evidence="1">Multi-pass membrane protein</topology>
    </subcellularLocation>
</comment>
<keyword evidence="4 9" id="KW-0812">Transmembrane</keyword>
<dbReference type="PROSITE" id="PS50929">
    <property type="entry name" value="ABC_TM1F"/>
    <property type="match status" value="1"/>
</dbReference>
<reference evidence="12 13" key="1">
    <citation type="submission" date="2018-08" db="EMBL/GenBank/DDBJ databases">
        <title>A genome reference for cultivated species of the human gut microbiota.</title>
        <authorList>
            <person name="Zou Y."/>
            <person name="Xue W."/>
            <person name="Luo G."/>
        </authorList>
    </citation>
    <scope>NUCLEOTIDE SEQUENCE [LARGE SCALE GENOMIC DNA]</scope>
    <source>
        <strain evidence="12 13">AF18-46</strain>
    </source>
</reference>
<feature type="transmembrane region" description="Helical" evidence="9">
    <location>
        <begin position="245"/>
        <end position="265"/>
    </location>
</feature>